<name>A0ABW2RK98_9BACL</name>
<evidence type="ECO:0000256" key="10">
    <source>
        <dbReference type="ARBA" id="ARBA00023264"/>
    </source>
</evidence>
<evidence type="ECO:0000256" key="2">
    <source>
        <dbReference type="ARBA" id="ARBA00022475"/>
    </source>
</evidence>
<evidence type="ECO:0000256" key="6">
    <source>
        <dbReference type="ARBA" id="ARBA00023136"/>
    </source>
</evidence>
<dbReference type="EC" id="4.1.1.65" evidence="12"/>
<dbReference type="RefSeq" id="WP_379864643.1">
    <property type="nucleotide sequence ID" value="NZ_JBHTBW010000021.1"/>
</dbReference>
<feature type="chain" id="PRO_5044933077" description="Phosphatidylserine decarboxylase beta chain" evidence="12">
    <location>
        <begin position="1"/>
        <end position="246"/>
    </location>
</feature>
<keyword evidence="11 12" id="KW-0670">Pyruvate</keyword>
<gene>
    <name evidence="13" type="primary">asd</name>
    <name evidence="12" type="synonym">psd</name>
    <name evidence="13" type="ORF">ACFQNG_09290</name>
</gene>
<evidence type="ECO:0000256" key="11">
    <source>
        <dbReference type="ARBA" id="ARBA00023317"/>
    </source>
</evidence>
<organism evidence="13 14">
    <name type="scientific">Laceyella putida</name>
    <dbReference type="NCBI Taxonomy" id="110101"/>
    <lineage>
        <taxon>Bacteria</taxon>
        <taxon>Bacillati</taxon>
        <taxon>Bacillota</taxon>
        <taxon>Bacilli</taxon>
        <taxon>Bacillales</taxon>
        <taxon>Thermoactinomycetaceae</taxon>
        <taxon>Laceyella</taxon>
    </lineage>
</organism>
<evidence type="ECO:0000256" key="5">
    <source>
        <dbReference type="ARBA" id="ARBA00023098"/>
    </source>
</evidence>
<comment type="caution">
    <text evidence="13">The sequence shown here is derived from an EMBL/GenBank/DDBJ whole genome shotgun (WGS) entry which is preliminary data.</text>
</comment>
<dbReference type="InterPro" id="IPR033178">
    <property type="entry name" value="PSD_type1_pro"/>
</dbReference>
<comment type="cofactor">
    <cofactor evidence="12">
        <name>pyruvate</name>
        <dbReference type="ChEBI" id="CHEBI:15361"/>
    </cofactor>
    <text evidence="12">Binds 1 pyruvoyl group covalently per subunit.</text>
</comment>
<evidence type="ECO:0000256" key="7">
    <source>
        <dbReference type="ARBA" id="ARBA00023145"/>
    </source>
</evidence>
<feature type="site" description="Cleavage (non-hydrolytic); by autocatalysis" evidence="12">
    <location>
        <begin position="246"/>
        <end position="247"/>
    </location>
</feature>
<comment type="subunit">
    <text evidence="12">Heterodimer of a large membrane-associated beta subunit and a small pyruvoyl-containing alpha subunit.</text>
</comment>
<comment type="function">
    <text evidence="12">Catalyzes the formation of phosphatidylethanolamine (PtdEtn) from phosphatidylserine (PtdSer).</text>
</comment>
<accession>A0ABW2RK98</accession>
<keyword evidence="6 12" id="KW-0472">Membrane</keyword>
<evidence type="ECO:0000313" key="13">
    <source>
        <dbReference type="EMBL" id="MFC7441353.1"/>
    </source>
</evidence>
<feature type="active site" description="Schiff-base intermediate with substrate; via pyruvic acid; for decarboxylase activity" evidence="12">
    <location>
        <position position="247"/>
    </location>
</feature>
<evidence type="ECO:0000256" key="3">
    <source>
        <dbReference type="ARBA" id="ARBA00022516"/>
    </source>
</evidence>
<comment type="PTM">
    <text evidence="12">Is synthesized initially as an inactive proenzyme. Formation of the active enzyme involves a self-maturation process in which the active site pyruvoyl group is generated from an internal serine residue via an autocatalytic post-translational modification. Two non-identical subunits are generated from the proenzyme in this reaction, and the pyruvate is formed at the N-terminus of the alpha chain, which is derived from the carboxyl end of the proenzyme. The autoendoproteolytic cleavage occurs by a canonical serine protease mechanism, in which the side chain hydroxyl group of the serine supplies its oxygen atom to form the C-terminus of the beta chain, while the remainder of the serine residue undergoes an oxidative deamination to produce ammonia and the pyruvoyl prosthetic group on the alpha chain. During this reaction, the Ser that is part of the protease active site of the proenzyme becomes the pyruvoyl prosthetic group, which constitutes an essential element of the active site of the mature decarboxylase.</text>
</comment>
<dbReference type="PANTHER" id="PTHR10067:SF6">
    <property type="entry name" value="PHOSPHATIDYLSERINE DECARBOXYLASE PROENZYME, MITOCHONDRIAL"/>
    <property type="match status" value="1"/>
</dbReference>
<keyword evidence="8 12" id="KW-0594">Phospholipid biosynthesis</keyword>
<evidence type="ECO:0000313" key="14">
    <source>
        <dbReference type="Proteomes" id="UP001596500"/>
    </source>
</evidence>
<comment type="similarity">
    <text evidence="12">Belongs to the phosphatidylserine decarboxylase family. PSD-B subfamily. Prokaryotic type I sub-subfamily.</text>
</comment>
<comment type="pathway">
    <text evidence="12">Phospholipid metabolism; phosphatidylethanolamine biosynthesis; phosphatidylethanolamine from CDP-diacylglycerol: step 2/2.</text>
</comment>
<keyword evidence="7 12" id="KW-0865">Zymogen</keyword>
<evidence type="ECO:0000256" key="4">
    <source>
        <dbReference type="ARBA" id="ARBA00022793"/>
    </source>
</evidence>
<dbReference type="EMBL" id="JBHTBW010000021">
    <property type="protein sequence ID" value="MFC7441353.1"/>
    <property type="molecule type" value="Genomic_DNA"/>
</dbReference>
<feature type="active site" description="Charge relay system; for autoendoproteolytic cleavage activity" evidence="12">
    <location>
        <position position="86"/>
    </location>
</feature>
<dbReference type="HAMAP" id="MF_00662">
    <property type="entry name" value="PS_decarb_PSD_B_type1"/>
    <property type="match status" value="1"/>
</dbReference>
<keyword evidence="14" id="KW-1185">Reference proteome</keyword>
<feature type="active site" description="Charge relay system; for autoendoproteolytic cleavage activity" evidence="12">
    <location>
        <position position="143"/>
    </location>
</feature>
<evidence type="ECO:0000256" key="12">
    <source>
        <dbReference type="HAMAP-Rule" id="MF_00662"/>
    </source>
</evidence>
<keyword evidence="9 12" id="KW-0456">Lyase</keyword>
<dbReference type="PANTHER" id="PTHR10067">
    <property type="entry name" value="PHOSPHATIDYLSERINE DECARBOXYLASE"/>
    <property type="match status" value="1"/>
</dbReference>
<dbReference type="InterPro" id="IPR003817">
    <property type="entry name" value="PS_Dcarbxylase"/>
</dbReference>
<evidence type="ECO:0000256" key="9">
    <source>
        <dbReference type="ARBA" id="ARBA00023239"/>
    </source>
</evidence>
<proteinExistence type="inferred from homology"/>
<keyword evidence="3 12" id="KW-0444">Lipid biosynthesis</keyword>
<feature type="active site" description="Charge relay system; for autoendoproteolytic cleavage activity" evidence="12">
    <location>
        <position position="247"/>
    </location>
</feature>
<evidence type="ECO:0000256" key="1">
    <source>
        <dbReference type="ARBA" id="ARBA00005189"/>
    </source>
</evidence>
<comment type="pathway">
    <text evidence="1">Lipid metabolism.</text>
</comment>
<comment type="catalytic activity">
    <reaction evidence="12">
        <text>a 1,2-diacyl-sn-glycero-3-phospho-L-serine + H(+) = a 1,2-diacyl-sn-glycero-3-phosphoethanolamine + CO2</text>
        <dbReference type="Rhea" id="RHEA:20828"/>
        <dbReference type="ChEBI" id="CHEBI:15378"/>
        <dbReference type="ChEBI" id="CHEBI:16526"/>
        <dbReference type="ChEBI" id="CHEBI:57262"/>
        <dbReference type="ChEBI" id="CHEBI:64612"/>
        <dbReference type="EC" id="4.1.1.65"/>
    </reaction>
</comment>
<dbReference type="Proteomes" id="UP001596500">
    <property type="component" value="Unassembled WGS sequence"/>
</dbReference>
<sequence>MKRRLSKAIWHGIPKKRISRLMGRVARHPFSRHLIPFYIRHFDIDLAPVRKPLDQFEHLLDFFVRELQPEARPIAPGKAKVVSPVDGTVSEGGKIEAGKLIQAKGISYSLAQLLGENEEGVKRFDGGEFVTIYLSPRDYHRIHMPIEGKVVASTYIPGELYPVNEVGVQLVPGLFAVNERIVTYIEGEAGMTALVKVGATNVGSIKVTYDEAIATNPKPNQPFAHKTYPSPKLLPKGAELGRFEFGSTVILLFEPGQITWSIPLAKETKVQMGQEIACLVRLEEETSCSDTR</sequence>
<keyword evidence="5 12" id="KW-0443">Lipid metabolism</keyword>
<dbReference type="Pfam" id="PF02666">
    <property type="entry name" value="PS_Dcarbxylase"/>
    <property type="match status" value="1"/>
</dbReference>
<reference evidence="14" key="1">
    <citation type="journal article" date="2019" name="Int. J. Syst. Evol. Microbiol.">
        <title>The Global Catalogue of Microorganisms (GCM) 10K type strain sequencing project: providing services to taxonomists for standard genome sequencing and annotation.</title>
        <authorList>
            <consortium name="The Broad Institute Genomics Platform"/>
            <consortium name="The Broad Institute Genome Sequencing Center for Infectious Disease"/>
            <person name="Wu L."/>
            <person name="Ma J."/>
        </authorList>
    </citation>
    <scope>NUCLEOTIDE SEQUENCE [LARGE SCALE GENOMIC DNA]</scope>
    <source>
        <strain evidence="14">CGMCC 1.12942</strain>
    </source>
</reference>
<evidence type="ECO:0000256" key="8">
    <source>
        <dbReference type="ARBA" id="ARBA00023209"/>
    </source>
</evidence>
<dbReference type="NCBIfam" id="TIGR00163">
    <property type="entry name" value="PS_decarb"/>
    <property type="match status" value="1"/>
</dbReference>
<keyword evidence="2 12" id="KW-1003">Cell membrane</keyword>
<dbReference type="InterPro" id="IPR033177">
    <property type="entry name" value="PSD-B"/>
</dbReference>
<keyword evidence="10 12" id="KW-1208">Phospholipid metabolism</keyword>
<feature type="modified residue" description="Pyruvic acid (Ser); by autocatalysis" evidence="12">
    <location>
        <position position="247"/>
    </location>
</feature>
<dbReference type="GO" id="GO:0004609">
    <property type="term" value="F:phosphatidylserine decarboxylase activity"/>
    <property type="evidence" value="ECO:0007669"/>
    <property type="project" value="UniProtKB-EC"/>
</dbReference>
<protein>
    <recommendedName>
        <fullName evidence="12">Phosphatidylserine decarboxylase proenzyme</fullName>
        <ecNumber evidence="12">4.1.1.65</ecNumber>
    </recommendedName>
    <component>
        <recommendedName>
            <fullName evidence="12">Phosphatidylserine decarboxylase alpha chain</fullName>
        </recommendedName>
    </component>
    <component>
        <recommendedName>
            <fullName evidence="12">Phosphatidylserine decarboxylase beta chain</fullName>
        </recommendedName>
    </component>
</protein>
<comment type="subcellular location">
    <subcellularLocation>
        <location evidence="12">Cell membrane</location>
        <topology evidence="12">Peripheral membrane protein</topology>
    </subcellularLocation>
</comment>
<feature type="chain" id="PRO_5044933076" description="Phosphatidylserine decarboxylase alpha chain" evidence="12">
    <location>
        <begin position="247"/>
        <end position="292"/>
    </location>
</feature>
<keyword evidence="4 12" id="KW-0210">Decarboxylase</keyword>